<accession>A0A9N7TZU5</accession>
<dbReference type="AlphaFoldDB" id="A0A9N7TZU5"/>
<keyword evidence="2" id="KW-1185">Reference proteome</keyword>
<evidence type="ECO:0000313" key="1">
    <source>
        <dbReference type="EMBL" id="CAB1420673.1"/>
    </source>
</evidence>
<comment type="caution">
    <text evidence="1">The sequence shown here is derived from an EMBL/GenBank/DDBJ whole genome shotgun (WGS) entry which is preliminary data.</text>
</comment>
<protein>
    <submittedName>
        <fullName evidence="1">Uncharacterized protein</fullName>
    </submittedName>
</protein>
<reference evidence="1" key="1">
    <citation type="submission" date="2020-03" db="EMBL/GenBank/DDBJ databases">
        <authorList>
            <person name="Weist P."/>
        </authorList>
    </citation>
    <scope>NUCLEOTIDE SEQUENCE</scope>
</reference>
<proteinExistence type="predicted"/>
<dbReference type="Proteomes" id="UP001153269">
    <property type="component" value="Unassembled WGS sequence"/>
</dbReference>
<name>A0A9N7TZU5_PLEPL</name>
<gene>
    <name evidence="1" type="ORF">PLEPLA_LOCUS8548</name>
</gene>
<sequence>MLGATLVRVNINTPAAGPGVGGGSAACSGGKGRRLFFHADSRNNAAPGALHPRCKVQEPEEAEQSAVCFPQQCCPWCIIQPGIHPNCGEPQMSDMANQLL</sequence>
<organism evidence="1 2">
    <name type="scientific">Pleuronectes platessa</name>
    <name type="common">European plaice</name>
    <dbReference type="NCBI Taxonomy" id="8262"/>
    <lineage>
        <taxon>Eukaryota</taxon>
        <taxon>Metazoa</taxon>
        <taxon>Chordata</taxon>
        <taxon>Craniata</taxon>
        <taxon>Vertebrata</taxon>
        <taxon>Euteleostomi</taxon>
        <taxon>Actinopterygii</taxon>
        <taxon>Neopterygii</taxon>
        <taxon>Teleostei</taxon>
        <taxon>Neoteleostei</taxon>
        <taxon>Acanthomorphata</taxon>
        <taxon>Carangaria</taxon>
        <taxon>Pleuronectiformes</taxon>
        <taxon>Pleuronectoidei</taxon>
        <taxon>Pleuronectidae</taxon>
        <taxon>Pleuronectes</taxon>
    </lineage>
</organism>
<dbReference type="EMBL" id="CADEAL010000472">
    <property type="protein sequence ID" value="CAB1420673.1"/>
    <property type="molecule type" value="Genomic_DNA"/>
</dbReference>
<evidence type="ECO:0000313" key="2">
    <source>
        <dbReference type="Proteomes" id="UP001153269"/>
    </source>
</evidence>